<accession>A0AAD7A9V4</accession>
<comment type="caution">
    <text evidence="1">The sequence shown here is derived from an EMBL/GenBank/DDBJ whole genome shotgun (WGS) entry which is preliminary data.</text>
</comment>
<evidence type="ECO:0000313" key="1">
    <source>
        <dbReference type="EMBL" id="KAJ7352325.1"/>
    </source>
</evidence>
<dbReference type="AlphaFoldDB" id="A0AAD7A9V4"/>
<keyword evidence="2" id="KW-1185">Reference proteome</keyword>
<sequence>MLMIAALPEGRLRALLARLATTIERAIVHELRHNHLRKKKYVAPLSAPPPDAAAVCANCRKTATPATPTQCTFHPGDIEERVFEFLSRTPEGRPFAIRRTLAMWTCCAEDYPTVGCAEAAAHLWLAA</sequence>
<evidence type="ECO:0000313" key="2">
    <source>
        <dbReference type="Proteomes" id="UP001218218"/>
    </source>
</evidence>
<gene>
    <name evidence="1" type="ORF">DFH08DRAFT_84452</name>
</gene>
<dbReference type="Proteomes" id="UP001218218">
    <property type="component" value="Unassembled WGS sequence"/>
</dbReference>
<proteinExistence type="predicted"/>
<organism evidence="1 2">
    <name type="scientific">Mycena albidolilacea</name>
    <dbReference type="NCBI Taxonomy" id="1033008"/>
    <lineage>
        <taxon>Eukaryota</taxon>
        <taxon>Fungi</taxon>
        <taxon>Dikarya</taxon>
        <taxon>Basidiomycota</taxon>
        <taxon>Agaricomycotina</taxon>
        <taxon>Agaricomycetes</taxon>
        <taxon>Agaricomycetidae</taxon>
        <taxon>Agaricales</taxon>
        <taxon>Marasmiineae</taxon>
        <taxon>Mycenaceae</taxon>
        <taxon>Mycena</taxon>
    </lineage>
</organism>
<reference evidence="1" key="1">
    <citation type="submission" date="2023-03" db="EMBL/GenBank/DDBJ databases">
        <title>Massive genome expansion in bonnet fungi (Mycena s.s.) driven by repeated elements and novel gene families across ecological guilds.</title>
        <authorList>
            <consortium name="Lawrence Berkeley National Laboratory"/>
            <person name="Harder C.B."/>
            <person name="Miyauchi S."/>
            <person name="Viragh M."/>
            <person name="Kuo A."/>
            <person name="Thoen E."/>
            <person name="Andreopoulos B."/>
            <person name="Lu D."/>
            <person name="Skrede I."/>
            <person name="Drula E."/>
            <person name="Henrissat B."/>
            <person name="Morin E."/>
            <person name="Kohler A."/>
            <person name="Barry K."/>
            <person name="LaButti K."/>
            <person name="Morin E."/>
            <person name="Salamov A."/>
            <person name="Lipzen A."/>
            <person name="Mereny Z."/>
            <person name="Hegedus B."/>
            <person name="Baldrian P."/>
            <person name="Stursova M."/>
            <person name="Weitz H."/>
            <person name="Taylor A."/>
            <person name="Grigoriev I.V."/>
            <person name="Nagy L.G."/>
            <person name="Martin F."/>
            <person name="Kauserud H."/>
        </authorList>
    </citation>
    <scope>NUCLEOTIDE SEQUENCE</scope>
    <source>
        <strain evidence="1">CBHHK002</strain>
    </source>
</reference>
<dbReference type="EMBL" id="JARIHO010000012">
    <property type="protein sequence ID" value="KAJ7352325.1"/>
    <property type="molecule type" value="Genomic_DNA"/>
</dbReference>
<name>A0AAD7A9V4_9AGAR</name>
<protein>
    <submittedName>
        <fullName evidence="1">Uncharacterized protein</fullName>
    </submittedName>
</protein>